<evidence type="ECO:0000256" key="1">
    <source>
        <dbReference type="ARBA" id="ARBA00004141"/>
    </source>
</evidence>
<feature type="transmembrane region" description="Helical" evidence="5">
    <location>
        <begin position="78"/>
        <end position="95"/>
    </location>
</feature>
<evidence type="ECO:0008006" key="8">
    <source>
        <dbReference type="Google" id="ProtNLM"/>
    </source>
</evidence>
<proteinExistence type="predicted"/>
<accession>A0A081DFV8</accession>
<dbReference type="RefSeq" id="WP_042272316.1">
    <property type="nucleotide sequence ID" value="NZ_CP138994.1"/>
</dbReference>
<reference evidence="6 7" key="1">
    <citation type="journal article" date="2014" name="Genome Announc.">
        <title>Draft Genome Sequences of Marine Flavobacterium Nonlabens Strains NR17, NR24, NR27, NR32, NR33, and Ara13.</title>
        <authorList>
            <person name="Nakanishi M."/>
            <person name="Meirelles P."/>
            <person name="Suzuki R."/>
            <person name="Takatani N."/>
            <person name="Mino S."/>
            <person name="Suda W."/>
            <person name="Oshima K."/>
            <person name="Hattori M."/>
            <person name="Ohkuma M."/>
            <person name="Hosokawa M."/>
            <person name="Miyashita K."/>
            <person name="Thompson F.L."/>
            <person name="Niwa A."/>
            <person name="Sawabe T."/>
            <person name="Sawabe T."/>
        </authorList>
    </citation>
    <scope>NUCLEOTIDE SEQUENCE [LARGE SCALE GENOMIC DNA]</scope>
    <source>
        <strain evidence="7">JCM19296</strain>
    </source>
</reference>
<comment type="caution">
    <text evidence="6">The sequence shown here is derived from an EMBL/GenBank/DDBJ whole genome shotgun (WGS) entry which is preliminary data.</text>
</comment>
<evidence type="ECO:0000313" key="6">
    <source>
        <dbReference type="EMBL" id="GAK77804.1"/>
    </source>
</evidence>
<evidence type="ECO:0000313" key="7">
    <source>
        <dbReference type="Proteomes" id="UP000028980"/>
    </source>
</evidence>
<keyword evidence="2 5" id="KW-0812">Transmembrane</keyword>
<feature type="transmembrane region" description="Helical" evidence="5">
    <location>
        <begin position="45"/>
        <end position="72"/>
    </location>
</feature>
<evidence type="ECO:0000256" key="4">
    <source>
        <dbReference type="ARBA" id="ARBA00023136"/>
    </source>
</evidence>
<dbReference type="EMBL" id="BBLG01000013">
    <property type="protein sequence ID" value="GAK77804.1"/>
    <property type="molecule type" value="Genomic_DNA"/>
</dbReference>
<dbReference type="Proteomes" id="UP000028980">
    <property type="component" value="Unassembled WGS sequence"/>
</dbReference>
<gene>
    <name evidence="6" type="ORF">JCM19296_3413</name>
</gene>
<comment type="subcellular location">
    <subcellularLocation>
        <location evidence="1">Membrane</location>
        <topology evidence="1">Multi-pass membrane protein</topology>
    </subcellularLocation>
</comment>
<dbReference type="Pfam" id="PF13564">
    <property type="entry name" value="DoxX_2"/>
    <property type="match status" value="1"/>
</dbReference>
<dbReference type="InterPro" id="IPR032808">
    <property type="entry name" value="DoxX"/>
</dbReference>
<feature type="transmembrane region" description="Helical" evidence="5">
    <location>
        <begin position="102"/>
        <end position="119"/>
    </location>
</feature>
<keyword evidence="4 5" id="KW-0472">Membrane</keyword>
<keyword evidence="3 5" id="KW-1133">Transmembrane helix</keyword>
<evidence type="ECO:0000256" key="3">
    <source>
        <dbReference type="ARBA" id="ARBA00022989"/>
    </source>
</evidence>
<dbReference type="GO" id="GO:0016020">
    <property type="term" value="C:membrane"/>
    <property type="evidence" value="ECO:0007669"/>
    <property type="project" value="UniProtKB-SubCell"/>
</dbReference>
<name>A0A081DFV8_NONUL</name>
<feature type="transmembrane region" description="Helical" evidence="5">
    <location>
        <begin position="6"/>
        <end position="24"/>
    </location>
</feature>
<evidence type="ECO:0000256" key="2">
    <source>
        <dbReference type="ARBA" id="ARBA00022692"/>
    </source>
</evidence>
<organism evidence="6 7">
    <name type="scientific">Nonlabens ulvanivorans</name>
    <name type="common">Persicivirga ulvanivorans</name>
    <dbReference type="NCBI Taxonomy" id="906888"/>
    <lineage>
        <taxon>Bacteria</taxon>
        <taxon>Pseudomonadati</taxon>
        <taxon>Bacteroidota</taxon>
        <taxon>Flavobacteriia</taxon>
        <taxon>Flavobacteriales</taxon>
        <taxon>Flavobacteriaceae</taxon>
        <taxon>Nonlabens</taxon>
    </lineage>
</organism>
<evidence type="ECO:0000256" key="5">
    <source>
        <dbReference type="SAM" id="Phobius"/>
    </source>
</evidence>
<dbReference type="AlphaFoldDB" id="A0A081DFV8"/>
<sequence length="120" mass="13427">MEYFIIALKAVVAISLLNVWLLQFNKATKWRGGNAQNMIEEFRVYGLPAWMCYAVGFFKVTLSLLLIASIWYSNLENIAAIGLALLLSGSISMHIRIKDPMFKSIPAAIFLAMCLIIAII</sequence>
<protein>
    <recommendedName>
        <fullName evidence="8">DoxX family protein</fullName>
    </recommendedName>
</protein>